<reference evidence="1" key="1">
    <citation type="submission" date="2014-11" db="EMBL/GenBank/DDBJ databases">
        <authorList>
            <person name="Amaro Gonzalez C."/>
        </authorList>
    </citation>
    <scope>NUCLEOTIDE SEQUENCE</scope>
</reference>
<dbReference type="EMBL" id="GBXM01088408">
    <property type="protein sequence ID" value="JAH20169.1"/>
    <property type="molecule type" value="Transcribed_RNA"/>
</dbReference>
<evidence type="ECO:0000313" key="1">
    <source>
        <dbReference type="EMBL" id="JAH20169.1"/>
    </source>
</evidence>
<sequence length="28" mass="3095">MLENHPVATNVNPGPLSLIWDLKHTIPS</sequence>
<proteinExistence type="predicted"/>
<organism evidence="1">
    <name type="scientific">Anguilla anguilla</name>
    <name type="common">European freshwater eel</name>
    <name type="synonym">Muraena anguilla</name>
    <dbReference type="NCBI Taxonomy" id="7936"/>
    <lineage>
        <taxon>Eukaryota</taxon>
        <taxon>Metazoa</taxon>
        <taxon>Chordata</taxon>
        <taxon>Craniata</taxon>
        <taxon>Vertebrata</taxon>
        <taxon>Euteleostomi</taxon>
        <taxon>Actinopterygii</taxon>
        <taxon>Neopterygii</taxon>
        <taxon>Teleostei</taxon>
        <taxon>Anguilliformes</taxon>
        <taxon>Anguillidae</taxon>
        <taxon>Anguilla</taxon>
    </lineage>
</organism>
<reference evidence="1" key="2">
    <citation type="journal article" date="2015" name="Fish Shellfish Immunol.">
        <title>Early steps in the European eel (Anguilla anguilla)-Vibrio vulnificus interaction in the gills: Role of the RtxA13 toxin.</title>
        <authorList>
            <person name="Callol A."/>
            <person name="Pajuelo D."/>
            <person name="Ebbesson L."/>
            <person name="Teles M."/>
            <person name="MacKenzie S."/>
            <person name="Amaro C."/>
        </authorList>
    </citation>
    <scope>NUCLEOTIDE SEQUENCE</scope>
</reference>
<name>A0A0E9QTJ5_ANGAN</name>
<protein>
    <submittedName>
        <fullName evidence="1">Uncharacterized protein</fullName>
    </submittedName>
</protein>
<dbReference type="AlphaFoldDB" id="A0A0E9QTJ5"/>
<accession>A0A0E9QTJ5</accession>